<comment type="similarity">
    <text evidence="2 9">Belongs to the peptidase S8 family.</text>
</comment>
<evidence type="ECO:0000256" key="10">
    <source>
        <dbReference type="SAM" id="SignalP"/>
    </source>
</evidence>
<comment type="subcellular location">
    <subcellularLocation>
        <location evidence="1">Secreted</location>
    </subcellularLocation>
</comment>
<keyword evidence="14" id="KW-1185">Reference proteome</keyword>
<dbReference type="PANTHER" id="PTHR43806:SF11">
    <property type="entry name" value="CEREVISIN-RELATED"/>
    <property type="match status" value="1"/>
</dbReference>
<dbReference type="PANTHER" id="PTHR43806">
    <property type="entry name" value="PEPTIDASE S8"/>
    <property type="match status" value="1"/>
</dbReference>
<evidence type="ECO:0000256" key="7">
    <source>
        <dbReference type="ARBA" id="ARBA00022825"/>
    </source>
</evidence>
<dbReference type="InterPro" id="IPR036852">
    <property type="entry name" value="Peptidase_S8/S53_dom_sf"/>
</dbReference>
<feature type="active site" description="Charge relay system" evidence="9">
    <location>
        <position position="383"/>
    </location>
</feature>
<dbReference type="CDD" id="cd07496">
    <property type="entry name" value="Peptidases_S8_13"/>
    <property type="match status" value="1"/>
</dbReference>
<dbReference type="Pfam" id="PF00082">
    <property type="entry name" value="Peptidase_S8"/>
    <property type="match status" value="1"/>
</dbReference>
<evidence type="ECO:0000259" key="12">
    <source>
        <dbReference type="Pfam" id="PF22148"/>
    </source>
</evidence>
<keyword evidence="8" id="KW-0865">Zymogen</keyword>
<keyword evidence="7 9" id="KW-0720">Serine protease</keyword>
<evidence type="ECO:0000256" key="8">
    <source>
        <dbReference type="ARBA" id="ARBA00023145"/>
    </source>
</evidence>
<keyword evidence="6 9" id="KW-0378">Hydrolase</keyword>
<evidence type="ECO:0000256" key="2">
    <source>
        <dbReference type="ARBA" id="ARBA00011073"/>
    </source>
</evidence>
<dbReference type="PRINTS" id="PR00723">
    <property type="entry name" value="SUBTILISIN"/>
</dbReference>
<reference evidence="14" key="1">
    <citation type="submission" date="2016-10" db="EMBL/GenBank/DDBJ databases">
        <authorList>
            <person name="Varghese N."/>
            <person name="Submissions S."/>
        </authorList>
    </citation>
    <scope>NUCLEOTIDE SEQUENCE [LARGE SCALE GENOMIC DNA]</scope>
    <source>
        <strain evidence="14">CGMCC 4.578</strain>
    </source>
</reference>
<protein>
    <submittedName>
        <fullName evidence="13">Serine protease</fullName>
    </submittedName>
</protein>
<dbReference type="AlphaFoldDB" id="A0A1H9WDU2"/>
<evidence type="ECO:0000259" key="11">
    <source>
        <dbReference type="Pfam" id="PF00082"/>
    </source>
</evidence>
<evidence type="ECO:0000256" key="5">
    <source>
        <dbReference type="ARBA" id="ARBA00022729"/>
    </source>
</evidence>
<dbReference type="InterPro" id="IPR054399">
    <property type="entry name" value="Fervidolysin-like_N_prodom"/>
</dbReference>
<dbReference type="InterPro" id="IPR000209">
    <property type="entry name" value="Peptidase_S8/S53_dom"/>
</dbReference>
<dbReference type="GO" id="GO:0004252">
    <property type="term" value="F:serine-type endopeptidase activity"/>
    <property type="evidence" value="ECO:0007669"/>
    <property type="project" value="UniProtKB-UniRule"/>
</dbReference>
<evidence type="ECO:0000256" key="4">
    <source>
        <dbReference type="ARBA" id="ARBA00022670"/>
    </source>
</evidence>
<feature type="signal peptide" evidence="10">
    <location>
        <begin position="1"/>
        <end position="28"/>
    </location>
</feature>
<dbReference type="InterPro" id="IPR015500">
    <property type="entry name" value="Peptidase_S8_subtilisin-rel"/>
</dbReference>
<dbReference type="InterPro" id="IPR023828">
    <property type="entry name" value="Peptidase_S8_Ser-AS"/>
</dbReference>
<dbReference type="GO" id="GO:0006508">
    <property type="term" value="P:proteolysis"/>
    <property type="evidence" value="ECO:0007669"/>
    <property type="project" value="UniProtKB-KW"/>
</dbReference>
<evidence type="ECO:0000313" key="14">
    <source>
        <dbReference type="Proteomes" id="UP000199028"/>
    </source>
</evidence>
<dbReference type="PROSITE" id="PS00138">
    <property type="entry name" value="SUBTILASE_SER"/>
    <property type="match status" value="1"/>
</dbReference>
<feature type="active site" description="Charge relay system" evidence="9">
    <location>
        <position position="141"/>
    </location>
</feature>
<evidence type="ECO:0000313" key="13">
    <source>
        <dbReference type="EMBL" id="SES32015.1"/>
    </source>
</evidence>
<evidence type="ECO:0000256" key="9">
    <source>
        <dbReference type="PROSITE-ProRule" id="PRU01240"/>
    </source>
</evidence>
<feature type="chain" id="PRO_5011795263" evidence="10">
    <location>
        <begin position="29"/>
        <end position="446"/>
    </location>
</feature>
<dbReference type="FunFam" id="3.40.50.200:FF:000022">
    <property type="entry name" value="Extracellular protease"/>
    <property type="match status" value="1"/>
</dbReference>
<evidence type="ECO:0000256" key="6">
    <source>
        <dbReference type="ARBA" id="ARBA00022801"/>
    </source>
</evidence>
<dbReference type="GO" id="GO:0005576">
    <property type="term" value="C:extracellular region"/>
    <property type="evidence" value="ECO:0007669"/>
    <property type="project" value="UniProtKB-SubCell"/>
</dbReference>
<dbReference type="EMBL" id="FOFT01000011">
    <property type="protein sequence ID" value="SES32015.1"/>
    <property type="molecule type" value="Genomic_DNA"/>
</dbReference>
<dbReference type="Gene3D" id="3.40.50.200">
    <property type="entry name" value="Peptidase S8/S53 domain"/>
    <property type="match status" value="1"/>
</dbReference>
<dbReference type="PROSITE" id="PS51892">
    <property type="entry name" value="SUBTILASE"/>
    <property type="match status" value="1"/>
</dbReference>
<evidence type="ECO:0000256" key="3">
    <source>
        <dbReference type="ARBA" id="ARBA00022525"/>
    </source>
</evidence>
<feature type="domain" description="Peptidase S8/S53" evidence="11">
    <location>
        <begin position="132"/>
        <end position="426"/>
    </location>
</feature>
<sequence>MRTGMATLLGVVMALTVTPALTSLSAAAQEEPEEQEIIVKFRDGASRGDALTQSRTRAVADATDGAEVLASRDATESIRVLMARGDVEYAEPNIVLEATAVPNDPLWPQQWHYWEAVGGIRLSQAWDLGPSGSGQRVAVIDTGRTAHPDMSANYIGGYDFISNAGYAKDGGGRDANPADQGDWRLANQCGPGTAARASSWHGLHVAGTVAALRNNLTGVTGVAPSARVVPVRVLGTCGGTLADIAAGIVWAAGGAVPGVPANPNPAKVLNLSLGGPSAVCPATLQSAINTARNVHRATVVVAAGNSAVNAAGATPANCAGVITTGATDRQANRASYANFGVTIEVCAPGGETSPSAANGVLSTLNNGPTVPAASFYARYQGTSMATPHVAGVVALMQHARVQQGKLSLTPAQVLLHLKAKVLPAATQCGKGLLDAQASVAAAMAAA</sequence>
<feature type="active site" description="Charge relay system" evidence="9">
    <location>
        <position position="201"/>
    </location>
</feature>
<organism evidence="13 14">
    <name type="scientific">Lentzea flaviverrucosa</name>
    <dbReference type="NCBI Taxonomy" id="200379"/>
    <lineage>
        <taxon>Bacteria</taxon>
        <taxon>Bacillati</taxon>
        <taxon>Actinomycetota</taxon>
        <taxon>Actinomycetes</taxon>
        <taxon>Pseudonocardiales</taxon>
        <taxon>Pseudonocardiaceae</taxon>
        <taxon>Lentzea</taxon>
    </lineage>
</organism>
<dbReference type="SUPFAM" id="SSF52743">
    <property type="entry name" value="Subtilisin-like"/>
    <property type="match status" value="1"/>
</dbReference>
<keyword evidence="3" id="KW-0964">Secreted</keyword>
<dbReference type="InterPro" id="IPR050131">
    <property type="entry name" value="Peptidase_S8_subtilisin-like"/>
</dbReference>
<name>A0A1H9WDU2_9PSEU</name>
<accession>A0A1H9WDU2</accession>
<dbReference type="Proteomes" id="UP000199028">
    <property type="component" value="Unassembled WGS sequence"/>
</dbReference>
<evidence type="ECO:0000256" key="1">
    <source>
        <dbReference type="ARBA" id="ARBA00004613"/>
    </source>
</evidence>
<feature type="domain" description="Fervidolysin-like N-terminal prodomain" evidence="12">
    <location>
        <begin position="27"/>
        <end position="93"/>
    </location>
</feature>
<keyword evidence="5 10" id="KW-0732">Signal</keyword>
<dbReference type="Pfam" id="PF22148">
    <property type="entry name" value="Fervidolysin_NPro-like"/>
    <property type="match status" value="1"/>
</dbReference>
<dbReference type="InterPro" id="IPR034176">
    <property type="entry name" value="Peptidases_S8_13"/>
</dbReference>
<gene>
    <name evidence="13" type="ORF">SAMN05216195_111269</name>
</gene>
<keyword evidence="4 9" id="KW-0645">Protease</keyword>
<proteinExistence type="inferred from homology"/>